<proteinExistence type="predicted"/>
<comment type="caution">
    <text evidence="2">The sequence shown here is derived from an EMBL/GenBank/DDBJ whole genome shotgun (WGS) entry which is preliminary data.</text>
</comment>
<gene>
    <name evidence="2" type="ORF">Tco_0893542</name>
</gene>
<reference evidence="2" key="1">
    <citation type="journal article" date="2022" name="Int. J. Mol. Sci.">
        <title>Draft Genome of Tanacetum Coccineum: Genomic Comparison of Closely Related Tanacetum-Family Plants.</title>
        <authorList>
            <person name="Yamashiro T."/>
            <person name="Shiraishi A."/>
            <person name="Nakayama K."/>
            <person name="Satake H."/>
        </authorList>
    </citation>
    <scope>NUCLEOTIDE SEQUENCE</scope>
</reference>
<keyword evidence="3" id="KW-1185">Reference proteome</keyword>
<protein>
    <recommendedName>
        <fullName evidence="4">Zinc finger GRF-type domain-containing protein</fullName>
    </recommendedName>
</protein>
<accession>A0ABQ5C938</accession>
<evidence type="ECO:0000313" key="3">
    <source>
        <dbReference type="Proteomes" id="UP001151760"/>
    </source>
</evidence>
<evidence type="ECO:0008006" key="4">
    <source>
        <dbReference type="Google" id="ProtNLM"/>
    </source>
</evidence>
<dbReference type="Proteomes" id="UP001151760">
    <property type="component" value="Unassembled WGS sequence"/>
</dbReference>
<sequence>MSSSSSTSYWRYNRNQDVTHMTHCDCDPLHPIPVQTAWTTDNQGRRFRGCPIRDKGKKCGVYGFLDLELPGDYYKWLVYNLHEENKALKKINKMPGVVMEDSSKGFSNKSNNEKDLKADLSFVKSKLKVYDMLLNPNLIKNSSCSTKWVKVKVNIIVLSSDSEDVNDGPSKGKVPKNVNDGPSKGKFPEGVNDGPPPELLRWYGYADVSSLDTFPSSTNEETSEDETTDKKIINKKKIIVGTTGKNLLFYEDTKYILIGKSASQKAILKSSCPVTRVVLGLANAKTWDAIVQKIGKRPGSYADIGNSVDKGRGKPKFEVDVVLVSVKLYQLKKWTK</sequence>
<evidence type="ECO:0000256" key="1">
    <source>
        <dbReference type="SAM" id="MobiDB-lite"/>
    </source>
</evidence>
<reference evidence="2" key="2">
    <citation type="submission" date="2022-01" db="EMBL/GenBank/DDBJ databases">
        <authorList>
            <person name="Yamashiro T."/>
            <person name="Shiraishi A."/>
            <person name="Satake H."/>
            <person name="Nakayama K."/>
        </authorList>
    </citation>
    <scope>NUCLEOTIDE SEQUENCE</scope>
</reference>
<feature type="region of interest" description="Disordered" evidence="1">
    <location>
        <begin position="162"/>
        <end position="194"/>
    </location>
</feature>
<evidence type="ECO:0000313" key="2">
    <source>
        <dbReference type="EMBL" id="GJT23605.1"/>
    </source>
</evidence>
<organism evidence="2 3">
    <name type="scientific">Tanacetum coccineum</name>
    <dbReference type="NCBI Taxonomy" id="301880"/>
    <lineage>
        <taxon>Eukaryota</taxon>
        <taxon>Viridiplantae</taxon>
        <taxon>Streptophyta</taxon>
        <taxon>Embryophyta</taxon>
        <taxon>Tracheophyta</taxon>
        <taxon>Spermatophyta</taxon>
        <taxon>Magnoliopsida</taxon>
        <taxon>eudicotyledons</taxon>
        <taxon>Gunneridae</taxon>
        <taxon>Pentapetalae</taxon>
        <taxon>asterids</taxon>
        <taxon>campanulids</taxon>
        <taxon>Asterales</taxon>
        <taxon>Asteraceae</taxon>
        <taxon>Asteroideae</taxon>
        <taxon>Anthemideae</taxon>
        <taxon>Anthemidinae</taxon>
        <taxon>Tanacetum</taxon>
    </lineage>
</organism>
<dbReference type="EMBL" id="BQNB010014069">
    <property type="protein sequence ID" value="GJT23605.1"/>
    <property type="molecule type" value="Genomic_DNA"/>
</dbReference>
<name>A0ABQ5C938_9ASTR</name>